<evidence type="ECO:0000313" key="2">
    <source>
        <dbReference type="Proteomes" id="UP000045782"/>
    </source>
</evidence>
<accession>A0A0U0ZRP1</accession>
<dbReference type="RefSeq" id="WP_052619120.1">
    <property type="nucleotide sequence ID" value="NZ_CSWP01000009.1"/>
</dbReference>
<proteinExistence type="predicted"/>
<dbReference type="Proteomes" id="UP000045782">
    <property type="component" value="Unassembled WGS sequence"/>
</dbReference>
<protein>
    <submittedName>
        <fullName evidence="1">Uncharacterized protein</fullName>
    </submittedName>
</protein>
<evidence type="ECO:0000313" key="1">
    <source>
        <dbReference type="EMBL" id="CPV66854.1"/>
    </source>
</evidence>
<gene>
    <name evidence="1" type="ORF">ERS075579_04094</name>
</gene>
<dbReference type="EMBL" id="CSWP01000009">
    <property type="protein sequence ID" value="CPV66854.1"/>
    <property type="molecule type" value="Genomic_DNA"/>
</dbReference>
<organism evidence="1 2">
    <name type="scientific">Mycobacteroides abscessus</name>
    <dbReference type="NCBI Taxonomy" id="36809"/>
    <lineage>
        <taxon>Bacteria</taxon>
        <taxon>Bacillati</taxon>
        <taxon>Actinomycetota</taxon>
        <taxon>Actinomycetes</taxon>
        <taxon>Mycobacteriales</taxon>
        <taxon>Mycobacteriaceae</taxon>
        <taxon>Mycobacteroides</taxon>
    </lineage>
</organism>
<reference evidence="1 2" key="1">
    <citation type="submission" date="2015-03" db="EMBL/GenBank/DDBJ databases">
        <authorList>
            <person name="Murphy D."/>
        </authorList>
    </citation>
    <scope>NUCLEOTIDE SEQUENCE [LARGE SCALE GENOMIC DNA]</scope>
    <source>
        <strain evidence="1 2">PAP088</strain>
    </source>
</reference>
<dbReference type="AlphaFoldDB" id="A0A0U0ZRP1"/>
<sequence>MTTHYVQALADAPDIAPEDTMIGCTLAIMTADGQALTDCPVCGGSHHATLEQQDSREEHGRG</sequence>
<name>A0A0U0ZRP1_9MYCO</name>